<feature type="region of interest" description="Disordered" evidence="1">
    <location>
        <begin position="295"/>
        <end position="322"/>
    </location>
</feature>
<dbReference type="Gene3D" id="1.10.287.2900">
    <property type="match status" value="1"/>
</dbReference>
<dbReference type="PANTHER" id="PTHR34357">
    <property type="entry name" value="F7A19.14 PROTEIN-RELATED"/>
    <property type="match status" value="1"/>
</dbReference>
<dbReference type="SMART" id="SM01227">
    <property type="entry name" value="GCK"/>
    <property type="match status" value="1"/>
</dbReference>
<dbReference type="Proteomes" id="UP001146120">
    <property type="component" value="Unassembled WGS sequence"/>
</dbReference>
<evidence type="ECO:0000256" key="1">
    <source>
        <dbReference type="SAM" id="MobiDB-lite"/>
    </source>
</evidence>
<evidence type="ECO:0000313" key="4">
    <source>
        <dbReference type="Proteomes" id="UP001146120"/>
    </source>
</evidence>
<dbReference type="PANTHER" id="PTHR34357:SF2">
    <property type="entry name" value="F26F24.3-RELATED"/>
    <property type="match status" value="1"/>
</dbReference>
<reference evidence="3" key="2">
    <citation type="journal article" date="2023" name="Microbiol Resour">
        <title>Decontamination and Annotation of the Draft Genome Sequence of the Oomycete Lagenidium giganteum ARSEF 373.</title>
        <authorList>
            <person name="Morgan W.R."/>
            <person name="Tartar A."/>
        </authorList>
    </citation>
    <scope>NUCLEOTIDE SEQUENCE</scope>
    <source>
        <strain evidence="3">ARSEF 373</strain>
    </source>
</reference>
<comment type="caution">
    <text evidence="3">The sequence shown here is derived from an EMBL/GenBank/DDBJ whole genome shotgun (WGS) entry which is preliminary data.</text>
</comment>
<name>A0AAV2YJE9_9STRA</name>
<dbReference type="InterPro" id="IPR012891">
    <property type="entry name" value="GCK_dom"/>
</dbReference>
<gene>
    <name evidence="3" type="ORF">N0F65_004328</name>
</gene>
<evidence type="ECO:0000259" key="2">
    <source>
        <dbReference type="SMART" id="SM01227"/>
    </source>
</evidence>
<dbReference type="AlphaFoldDB" id="A0AAV2YJE9"/>
<keyword evidence="4" id="KW-1185">Reference proteome</keyword>
<sequence>MASFRRFLRPRSAAAALSVPAMMGALSARMESTPAEDKPRAAPRNVDFVGVFLAKDSAKQLKEQFAPKFATADDDTLFVVLKYSPTDKEKDAFAPLMGHNAKLHVQAYAEDSETQAVLVRVTTAGGEPIDYQDAELPHVTIASVDGTHGLNSGRSSVLLERLRASDKLEFVLKQDAAEWKGELPEFKSQHLPLFNPFPETQAEVRLVAGVELQGTVCLASTYDHPAGECTNASPKAECGFCKFMKAGPCGEQFTAWEACLDKCKKNGDDFIEKCGPQTLALRDCVDANPDYYHVLNESPEDEDSSKEEKKADDDKAAAATDA</sequence>
<proteinExistence type="predicted"/>
<protein>
    <recommendedName>
        <fullName evidence="2">GCK domain-containing protein</fullName>
    </recommendedName>
</protein>
<dbReference type="EMBL" id="DAKRPA010000272">
    <property type="protein sequence ID" value="DAZ94061.1"/>
    <property type="molecule type" value="Genomic_DNA"/>
</dbReference>
<feature type="domain" description="GCK" evidence="2">
    <location>
        <begin position="236"/>
        <end position="308"/>
    </location>
</feature>
<organism evidence="3 4">
    <name type="scientific">Lagenidium giganteum</name>
    <dbReference type="NCBI Taxonomy" id="4803"/>
    <lineage>
        <taxon>Eukaryota</taxon>
        <taxon>Sar</taxon>
        <taxon>Stramenopiles</taxon>
        <taxon>Oomycota</taxon>
        <taxon>Peronosporomycetes</taxon>
        <taxon>Pythiales</taxon>
        <taxon>Pythiaceae</taxon>
    </lineage>
</organism>
<evidence type="ECO:0000313" key="3">
    <source>
        <dbReference type="EMBL" id="DAZ94061.1"/>
    </source>
</evidence>
<accession>A0AAV2YJE9</accession>
<dbReference type="Pfam" id="PF07802">
    <property type="entry name" value="GCK"/>
    <property type="match status" value="1"/>
</dbReference>
<feature type="compositionally biased region" description="Basic and acidic residues" evidence="1">
    <location>
        <begin position="306"/>
        <end position="316"/>
    </location>
</feature>
<reference evidence="3" key="1">
    <citation type="submission" date="2022-11" db="EMBL/GenBank/DDBJ databases">
        <authorList>
            <person name="Morgan W.R."/>
            <person name="Tartar A."/>
        </authorList>
    </citation>
    <scope>NUCLEOTIDE SEQUENCE</scope>
    <source>
        <strain evidence="3">ARSEF 373</strain>
    </source>
</reference>